<dbReference type="PANTHER" id="PTHR11358">
    <property type="entry name" value="ARGINASE/AGMATINASE"/>
    <property type="match status" value="1"/>
</dbReference>
<dbReference type="Proteomes" id="UP001237448">
    <property type="component" value="Unassembled WGS sequence"/>
</dbReference>
<dbReference type="InterPro" id="IPR020855">
    <property type="entry name" value="Ureohydrolase_Mn_BS"/>
</dbReference>
<dbReference type="CDD" id="cd11592">
    <property type="entry name" value="Agmatinase_PAH"/>
    <property type="match status" value="1"/>
</dbReference>
<proteinExistence type="inferred from homology"/>
<dbReference type="EC" id="3.5.3.17" evidence="5"/>
<dbReference type="PANTHER" id="PTHR11358:SF26">
    <property type="entry name" value="GUANIDINO ACID HYDROLASE, MITOCHONDRIAL"/>
    <property type="match status" value="1"/>
</dbReference>
<evidence type="ECO:0000313" key="5">
    <source>
        <dbReference type="EMBL" id="MDQ0392789.1"/>
    </source>
</evidence>
<dbReference type="InterPro" id="IPR005925">
    <property type="entry name" value="Agmatinase-rel"/>
</dbReference>
<name>A0ABU0FF73_9HYPH</name>
<organism evidence="5 6">
    <name type="scientific">Labrys monachus</name>
    <dbReference type="NCBI Taxonomy" id="217067"/>
    <lineage>
        <taxon>Bacteria</taxon>
        <taxon>Pseudomonadati</taxon>
        <taxon>Pseudomonadota</taxon>
        <taxon>Alphaproteobacteria</taxon>
        <taxon>Hyphomicrobiales</taxon>
        <taxon>Xanthobacteraceae</taxon>
        <taxon>Labrys</taxon>
    </lineage>
</organism>
<dbReference type="InterPro" id="IPR006035">
    <property type="entry name" value="Ureohydrolase"/>
</dbReference>
<dbReference type="PRINTS" id="PR00116">
    <property type="entry name" value="ARGINASE"/>
</dbReference>
<accession>A0ABU0FF73</accession>
<keyword evidence="2" id="KW-0479">Metal-binding</keyword>
<dbReference type="EMBL" id="JAUSVK010000001">
    <property type="protein sequence ID" value="MDQ0392789.1"/>
    <property type="molecule type" value="Genomic_DNA"/>
</dbReference>
<protein>
    <submittedName>
        <fullName evidence="5">Guanidinopropionase</fullName>
        <ecNumber evidence="5">3.5.3.17</ecNumber>
    </submittedName>
</protein>
<dbReference type="Gene3D" id="3.40.800.10">
    <property type="entry name" value="Ureohydrolase domain"/>
    <property type="match status" value="1"/>
</dbReference>
<dbReference type="GO" id="GO:0047972">
    <property type="term" value="F:guanidinopropionase activity"/>
    <property type="evidence" value="ECO:0007669"/>
    <property type="project" value="UniProtKB-EC"/>
</dbReference>
<evidence type="ECO:0000256" key="4">
    <source>
        <dbReference type="RuleBase" id="RU003684"/>
    </source>
</evidence>
<dbReference type="NCBIfam" id="TIGR01230">
    <property type="entry name" value="agmatinase"/>
    <property type="match status" value="1"/>
</dbReference>
<dbReference type="SUPFAM" id="SSF52768">
    <property type="entry name" value="Arginase/deacetylase"/>
    <property type="match status" value="1"/>
</dbReference>
<evidence type="ECO:0000256" key="3">
    <source>
        <dbReference type="ARBA" id="ARBA00022801"/>
    </source>
</evidence>
<dbReference type="PIRSF" id="PIRSF036979">
    <property type="entry name" value="Arginase"/>
    <property type="match status" value="1"/>
</dbReference>
<evidence type="ECO:0000256" key="2">
    <source>
        <dbReference type="ARBA" id="ARBA00022723"/>
    </source>
</evidence>
<keyword evidence="3 4" id="KW-0378">Hydrolase</keyword>
<evidence type="ECO:0000256" key="1">
    <source>
        <dbReference type="ARBA" id="ARBA00009227"/>
    </source>
</evidence>
<reference evidence="5 6" key="1">
    <citation type="submission" date="2023-07" db="EMBL/GenBank/DDBJ databases">
        <title>Genomic Encyclopedia of Type Strains, Phase IV (KMG-IV): sequencing the most valuable type-strain genomes for metagenomic binning, comparative biology and taxonomic classification.</title>
        <authorList>
            <person name="Goeker M."/>
        </authorList>
    </citation>
    <scope>NUCLEOTIDE SEQUENCE [LARGE SCALE GENOMIC DNA]</scope>
    <source>
        <strain evidence="5 6">DSM 5896</strain>
    </source>
</reference>
<comment type="caution">
    <text evidence="5">The sequence shown here is derived from an EMBL/GenBank/DDBJ whole genome shotgun (WGS) entry which is preliminary data.</text>
</comment>
<sequence>MNYQPVDAAVVPRFAGVSTFMRLPLVADAAGLDIALFGIPWDGGTTNRAGARHGPREVRSQSSLMRRVHHVSGIEPFSLARIADVGDLSVNPIDLQDGMARIEAGVGAIVEAGAIPLGIGGDHLTTLPVLRAVARRRPVGLIHFDAHSDTNDTYFGNNPYTHGTPFRRAVEEGLVDPKRTIQIGIRGSIYDPGEHDWARAQGIRVLYMEEFVSRGPVEVMAEARRIVGEGATYVSFDIDSIDPSMAPGTGTPEIGGFSTREAQQMVRLLEGVDIVGADVVEVSPPFDVAGLTALAGATMAFELVCVIARAVAARRGPAGAAAMA</sequence>
<keyword evidence="6" id="KW-1185">Reference proteome</keyword>
<comment type="similarity">
    <text evidence="1">Belongs to the arginase family. Agmatinase subfamily.</text>
</comment>
<dbReference type="PROSITE" id="PS51409">
    <property type="entry name" value="ARGINASE_2"/>
    <property type="match status" value="1"/>
</dbReference>
<evidence type="ECO:0000313" key="6">
    <source>
        <dbReference type="Proteomes" id="UP001237448"/>
    </source>
</evidence>
<gene>
    <name evidence="5" type="ORF">J3R73_002581</name>
</gene>
<dbReference type="PROSITE" id="PS01053">
    <property type="entry name" value="ARGINASE_1"/>
    <property type="match status" value="1"/>
</dbReference>
<dbReference type="Pfam" id="PF00491">
    <property type="entry name" value="Arginase"/>
    <property type="match status" value="1"/>
</dbReference>
<dbReference type="InterPro" id="IPR023696">
    <property type="entry name" value="Ureohydrolase_dom_sf"/>
</dbReference>